<proteinExistence type="predicted"/>
<dbReference type="Pfam" id="PF13279">
    <property type="entry name" value="4HBT_2"/>
    <property type="match status" value="1"/>
</dbReference>
<dbReference type="PANTHER" id="PTHR31793:SF2">
    <property type="entry name" value="BLR1345 PROTEIN"/>
    <property type="match status" value="1"/>
</dbReference>
<organism evidence="2 3">
    <name type="scientific">Palleronia abyssalis</name>
    <dbReference type="NCBI Taxonomy" id="1501240"/>
    <lineage>
        <taxon>Bacteria</taxon>
        <taxon>Pseudomonadati</taxon>
        <taxon>Pseudomonadota</taxon>
        <taxon>Alphaproteobacteria</taxon>
        <taxon>Rhodobacterales</taxon>
        <taxon>Roseobacteraceae</taxon>
        <taxon>Palleronia</taxon>
    </lineage>
</organism>
<feature type="region of interest" description="Disordered" evidence="1">
    <location>
        <begin position="295"/>
        <end position="314"/>
    </location>
</feature>
<evidence type="ECO:0000256" key="1">
    <source>
        <dbReference type="SAM" id="MobiDB-lite"/>
    </source>
</evidence>
<sequence length="314" mass="33477">MRLGVLDLPAWTARGVLLGLDVAHAGSGPAKELDRARMALPGLYDRTPPSGSLSEVAPGDVAAGADLVVCRRGAAVKAACPVLAVDPEDEASWLIPEVVSGKGVPEALLLALGVARVDRLTAWGTTDPAALVGVLRTLRAAGQGAGRTIARTEALWPVARPDWSGPVVTADRVIPLDWTDYNGHMTEARYLHAFGDATDALMRMLGCDAAYIAAGNSFFTAETHIRHLGECLAGQRIRIDTRPVRIDGAKMHFFHSMWTDDRLVATGEHFMLHVSLRTRRPVPPQPPLDAGMARFGAVGSSRPEGVGRRVGDPR</sequence>
<dbReference type="EC" id="1.1.1.108" evidence="2"/>
<dbReference type="EMBL" id="ONZF01000008">
    <property type="protein sequence ID" value="SPJ25244.1"/>
    <property type="molecule type" value="Genomic_DNA"/>
</dbReference>
<dbReference type="Proteomes" id="UP000244912">
    <property type="component" value="Unassembled WGS sequence"/>
</dbReference>
<evidence type="ECO:0000313" key="2">
    <source>
        <dbReference type="EMBL" id="SPJ25244.1"/>
    </source>
</evidence>
<dbReference type="GO" id="GO:0047728">
    <property type="term" value="F:carnitine 3-dehydrogenase activity"/>
    <property type="evidence" value="ECO:0007669"/>
    <property type="project" value="UniProtKB-EC"/>
</dbReference>
<dbReference type="Gene3D" id="3.10.129.10">
    <property type="entry name" value="Hotdog Thioesterase"/>
    <property type="match status" value="1"/>
</dbReference>
<dbReference type="AlphaFoldDB" id="A0A2R8BYM6"/>
<dbReference type="GO" id="GO:0047617">
    <property type="term" value="F:fatty acyl-CoA hydrolase activity"/>
    <property type="evidence" value="ECO:0007669"/>
    <property type="project" value="TreeGrafter"/>
</dbReference>
<protein>
    <submittedName>
        <fullName evidence="2">L-carnitine dehydrogenase</fullName>
        <ecNumber evidence="2">1.1.1.108</ecNumber>
    </submittedName>
</protein>
<accession>A0A2R8BYM6</accession>
<dbReference type="CDD" id="cd00586">
    <property type="entry name" value="4HBT"/>
    <property type="match status" value="1"/>
</dbReference>
<dbReference type="PANTHER" id="PTHR31793">
    <property type="entry name" value="4-HYDROXYBENZOYL-COA THIOESTERASE FAMILY MEMBER"/>
    <property type="match status" value="1"/>
</dbReference>
<reference evidence="2 3" key="1">
    <citation type="submission" date="2018-03" db="EMBL/GenBank/DDBJ databases">
        <authorList>
            <person name="Keele B.F."/>
        </authorList>
    </citation>
    <scope>NUCLEOTIDE SEQUENCE [LARGE SCALE GENOMIC DNA]</scope>
    <source>
        <strain evidence="2 3">CECT 8504</strain>
    </source>
</reference>
<dbReference type="InterPro" id="IPR050563">
    <property type="entry name" value="4-hydroxybenzoyl-CoA_TE"/>
</dbReference>
<dbReference type="SUPFAM" id="SSF54637">
    <property type="entry name" value="Thioesterase/thiol ester dehydrase-isomerase"/>
    <property type="match status" value="1"/>
</dbReference>
<keyword evidence="2" id="KW-0560">Oxidoreductase</keyword>
<dbReference type="InterPro" id="IPR029069">
    <property type="entry name" value="HotDog_dom_sf"/>
</dbReference>
<feature type="compositionally biased region" description="Basic and acidic residues" evidence="1">
    <location>
        <begin position="305"/>
        <end position="314"/>
    </location>
</feature>
<name>A0A2R8BYM6_9RHOB</name>
<gene>
    <name evidence="2" type="primary">lcdH</name>
    <name evidence="2" type="ORF">PAA8504_03095</name>
</gene>
<keyword evidence="3" id="KW-1185">Reference proteome</keyword>
<evidence type="ECO:0000313" key="3">
    <source>
        <dbReference type="Proteomes" id="UP000244912"/>
    </source>
</evidence>